<reference evidence="1" key="1">
    <citation type="submission" date="2021-06" db="EMBL/GenBank/DDBJ databases">
        <authorList>
            <person name="Kallberg Y."/>
            <person name="Tangrot J."/>
            <person name="Rosling A."/>
        </authorList>
    </citation>
    <scope>NUCLEOTIDE SEQUENCE</scope>
    <source>
        <strain evidence="1">IL203A</strain>
    </source>
</reference>
<proteinExistence type="predicted"/>
<keyword evidence="2" id="KW-1185">Reference proteome</keyword>
<evidence type="ECO:0000313" key="2">
    <source>
        <dbReference type="Proteomes" id="UP000789702"/>
    </source>
</evidence>
<dbReference type="EMBL" id="CAJVPU010010795">
    <property type="protein sequence ID" value="CAG8608847.1"/>
    <property type="molecule type" value="Genomic_DNA"/>
</dbReference>
<protein>
    <submittedName>
        <fullName evidence="1">619_t:CDS:1</fullName>
    </submittedName>
</protein>
<organism evidence="1 2">
    <name type="scientific">Dentiscutata heterogama</name>
    <dbReference type="NCBI Taxonomy" id="1316150"/>
    <lineage>
        <taxon>Eukaryota</taxon>
        <taxon>Fungi</taxon>
        <taxon>Fungi incertae sedis</taxon>
        <taxon>Mucoromycota</taxon>
        <taxon>Glomeromycotina</taxon>
        <taxon>Glomeromycetes</taxon>
        <taxon>Diversisporales</taxon>
        <taxon>Gigasporaceae</taxon>
        <taxon>Dentiscutata</taxon>
    </lineage>
</organism>
<evidence type="ECO:0000313" key="1">
    <source>
        <dbReference type="EMBL" id="CAG8608847.1"/>
    </source>
</evidence>
<feature type="non-terminal residue" evidence="1">
    <location>
        <position position="1"/>
    </location>
</feature>
<comment type="caution">
    <text evidence="1">The sequence shown here is derived from an EMBL/GenBank/DDBJ whole genome shotgun (WGS) entry which is preliminary data.</text>
</comment>
<sequence>VKKPALLSLKTMFETIEDNEEIIRASIKLIWKATNGKVVNITFDDPMLLAKVVLDNDTSKIIILDEPEAVLLNKNNYRKIRNKLAEKSSIAIYKEEIDDGIQANANIIESDVAKTDQQTEKLQINKCFKVSKKNQDQSYNAIEKDQGNENQVLNPNFQKQSTGNSQLNTSEITIEESAAQSSSFDIEEDNAIKGSNLSNDTGASISVEQTLNYEKNSDPSNANKKNQENRAQVLKSKVQVNYNDSIERILSDLTDNSLPSISEILPSLMRNNSYSKKTALSQFNNVENDVDSNRNGISEKEIQSDLGIHGADIGVRSMSSISSHNKPDGVNENEELSDLTECEECNNINNTTSVNYPIVLITDPPPTISLNNDKQELVHSKKCRISLDTLYNKESKYLKRKRVQYTSSKSDSNETTPEAISYQENDDDNEFIEKYQELQLTTIKKDKVWLLKNTFESIQHCQFETYGDKLFFKSNLIEKLLTENLDHLFKPDEDVIHFSLQPLPFYSQSFELLDNCIKEWNRHYKMIKSLKDLLLRLIVAFVTDYEQKEKRNPPLRTLRVLVSNKIKSILQIDERHERRYWNATWQLIELLNLMQCPALILVKSGVNSSFLKKAFNNDYDKFLKKLLNDEEAYHKTPKFDNSLMKKIKEKLEL</sequence>
<name>A0ACA9MU32_9GLOM</name>
<dbReference type="Proteomes" id="UP000789702">
    <property type="component" value="Unassembled WGS sequence"/>
</dbReference>
<accession>A0ACA9MU32</accession>
<gene>
    <name evidence="1" type="ORF">DHETER_LOCUS7548</name>
</gene>